<evidence type="ECO:0000313" key="4">
    <source>
        <dbReference type="Proteomes" id="UP000186817"/>
    </source>
</evidence>
<feature type="signal peptide" evidence="1">
    <location>
        <begin position="1"/>
        <end position="17"/>
    </location>
</feature>
<feature type="domain" description="Exodeoxyribonuclease X-like C-terminal" evidence="2">
    <location>
        <begin position="378"/>
        <end position="403"/>
    </location>
</feature>
<comment type="caution">
    <text evidence="3">The sequence shown here is derived from an EMBL/GenBank/DDBJ whole genome shotgun (WGS) entry which is preliminary data.</text>
</comment>
<gene>
    <name evidence="3" type="ORF">AK812_SmicGene7484</name>
</gene>
<dbReference type="OrthoDB" id="10251741at2759"/>
<evidence type="ECO:0000259" key="2">
    <source>
        <dbReference type="Pfam" id="PF20600"/>
    </source>
</evidence>
<accession>A0A1Q9ENG9</accession>
<dbReference type="InterPro" id="IPR052993">
    <property type="entry name" value="CFA-57"/>
</dbReference>
<sequence>MDLVSLLIICSLMFGQAAVFADSAGQQIAFAVGRQLAVENNETNFLGTGSRIDMITACAVSNDRSLMVVAEKCSNEARKTMKPLSGALGSTRFVAVAFSVVSQEGGPPRYLCAVTAGSEPTLVLMNWESEKILAKCKLPGTVDRVAFPFQHDRTDVTVSGPHMLRLLQIRHAKGEVTLKTMPAFSGLQEKAEAILDHTWLEAGRGLLGLCVHEGPVHILSADELILGSSGGIRSFTHGFLLGGSHGYLAVWEEADDEAFASALRQFKAVRFGLCGEMARTSSVRSFLRLALIAMAFCLAKWAAPTFSMASAPVDNDMEISFGKHCGRLISEIVEEDPSYLQWALRKREDPKSSEQLLEVAEYVREYFPEVEGQTKVIFGKHKGKTFQAVLEEDEDYICWLINNVRTARGNQAALISFGKQHAAC</sequence>
<dbReference type="AlphaFoldDB" id="A0A1Q9ENG9"/>
<dbReference type="Proteomes" id="UP000186817">
    <property type="component" value="Unassembled WGS sequence"/>
</dbReference>
<proteinExistence type="predicted"/>
<protein>
    <recommendedName>
        <fullName evidence="2">Exodeoxyribonuclease X-like C-terminal domain-containing protein</fullName>
    </recommendedName>
</protein>
<dbReference type="InterPro" id="IPR046768">
    <property type="entry name" value="ExoX-like_C"/>
</dbReference>
<name>A0A1Q9ENG9_SYMMI</name>
<keyword evidence="4" id="KW-1185">Reference proteome</keyword>
<dbReference type="EMBL" id="LSRX01000106">
    <property type="protein sequence ID" value="OLQ08979.1"/>
    <property type="molecule type" value="Genomic_DNA"/>
</dbReference>
<feature type="domain" description="Exodeoxyribonuclease X-like C-terminal" evidence="2">
    <location>
        <begin position="319"/>
        <end position="346"/>
    </location>
</feature>
<keyword evidence="1" id="KW-0732">Signal</keyword>
<evidence type="ECO:0000313" key="3">
    <source>
        <dbReference type="EMBL" id="OLQ08979.1"/>
    </source>
</evidence>
<reference evidence="3 4" key="1">
    <citation type="submission" date="2016-02" db="EMBL/GenBank/DDBJ databases">
        <title>Genome analysis of coral dinoflagellate symbionts highlights evolutionary adaptations to a symbiotic lifestyle.</title>
        <authorList>
            <person name="Aranda M."/>
            <person name="Li Y."/>
            <person name="Liew Y.J."/>
            <person name="Baumgarten S."/>
            <person name="Simakov O."/>
            <person name="Wilson M."/>
            <person name="Piel J."/>
            <person name="Ashoor H."/>
            <person name="Bougouffa S."/>
            <person name="Bajic V.B."/>
            <person name="Ryu T."/>
            <person name="Ravasi T."/>
            <person name="Bayer T."/>
            <person name="Micklem G."/>
            <person name="Kim H."/>
            <person name="Bhak J."/>
            <person name="Lajeunesse T.C."/>
            <person name="Voolstra C.R."/>
        </authorList>
    </citation>
    <scope>NUCLEOTIDE SEQUENCE [LARGE SCALE GENOMIC DNA]</scope>
    <source>
        <strain evidence="3 4">CCMP2467</strain>
    </source>
</reference>
<dbReference type="PANTHER" id="PTHR32215:SF0">
    <property type="entry name" value="CILIA- AND FLAGELLA-ASSOCIATED PROTEIN 57"/>
    <property type="match status" value="1"/>
</dbReference>
<organism evidence="3 4">
    <name type="scientific">Symbiodinium microadriaticum</name>
    <name type="common">Dinoflagellate</name>
    <name type="synonym">Zooxanthella microadriatica</name>
    <dbReference type="NCBI Taxonomy" id="2951"/>
    <lineage>
        <taxon>Eukaryota</taxon>
        <taxon>Sar</taxon>
        <taxon>Alveolata</taxon>
        <taxon>Dinophyceae</taxon>
        <taxon>Suessiales</taxon>
        <taxon>Symbiodiniaceae</taxon>
        <taxon>Symbiodinium</taxon>
    </lineage>
</organism>
<dbReference type="Pfam" id="PF20600">
    <property type="entry name" value="ExoX-like_C"/>
    <property type="match status" value="2"/>
</dbReference>
<feature type="chain" id="PRO_5013226231" description="Exodeoxyribonuclease X-like C-terminal domain-containing protein" evidence="1">
    <location>
        <begin position="18"/>
        <end position="424"/>
    </location>
</feature>
<dbReference type="InterPro" id="IPR015943">
    <property type="entry name" value="WD40/YVTN_repeat-like_dom_sf"/>
</dbReference>
<dbReference type="PANTHER" id="PTHR32215">
    <property type="entry name" value="CILIA- AND FLAGELLA-ASSOCIATED PROTEIN 57"/>
    <property type="match status" value="1"/>
</dbReference>
<evidence type="ECO:0000256" key="1">
    <source>
        <dbReference type="SAM" id="SignalP"/>
    </source>
</evidence>
<dbReference type="Gene3D" id="2.130.10.10">
    <property type="entry name" value="YVTN repeat-like/Quinoprotein amine dehydrogenase"/>
    <property type="match status" value="1"/>
</dbReference>